<accession>A0A850CAV3</accession>
<sequence length="95" mass="10764">MSLHPASEAKLARAVAEQRLTAWAYLMEIHQPVEWIDEDHNAIEICMECCVFAVDEDGEPCERNSVCEFGDQSWHEHTPGRSVCHTRAVLLGVEQ</sequence>
<dbReference type="AlphaFoldDB" id="A0A850CAV3"/>
<dbReference type="Proteomes" id="UP000574690">
    <property type="component" value="Unassembled WGS sequence"/>
</dbReference>
<evidence type="ECO:0000313" key="1">
    <source>
        <dbReference type="EMBL" id="NUQ88936.1"/>
    </source>
</evidence>
<gene>
    <name evidence="1" type="ORF">HOQ43_10790</name>
</gene>
<reference evidence="1 2" key="1">
    <citation type="submission" date="2020-05" db="EMBL/GenBank/DDBJ databases">
        <title>DNA-SIP metagenomic assembled genomes.</title>
        <authorList>
            <person name="Yu J."/>
        </authorList>
    </citation>
    <scope>NUCLEOTIDE SEQUENCE [LARGE SCALE GENOMIC DNA]</scope>
    <source>
        <strain evidence="1">Bin5.27</strain>
    </source>
</reference>
<evidence type="ECO:0000313" key="2">
    <source>
        <dbReference type="Proteomes" id="UP000574690"/>
    </source>
</evidence>
<organism evidence="1 2">
    <name type="scientific">Glycomyces artemisiae</name>
    <dbReference type="NCBI Taxonomy" id="1076443"/>
    <lineage>
        <taxon>Bacteria</taxon>
        <taxon>Bacillati</taxon>
        <taxon>Actinomycetota</taxon>
        <taxon>Actinomycetes</taxon>
        <taxon>Glycomycetales</taxon>
        <taxon>Glycomycetaceae</taxon>
        <taxon>Glycomyces</taxon>
    </lineage>
</organism>
<proteinExistence type="predicted"/>
<dbReference type="EMBL" id="JABFXE010000451">
    <property type="protein sequence ID" value="NUQ88936.1"/>
    <property type="molecule type" value="Genomic_DNA"/>
</dbReference>
<name>A0A850CAV3_9ACTN</name>
<protein>
    <submittedName>
        <fullName evidence="1">Uncharacterized protein</fullName>
    </submittedName>
</protein>
<comment type="caution">
    <text evidence="1">The sequence shown here is derived from an EMBL/GenBank/DDBJ whole genome shotgun (WGS) entry which is preliminary data.</text>
</comment>